<gene>
    <name evidence="1" type="ORF">B0I10_10440</name>
</gene>
<dbReference type="EMBL" id="QLSV01000004">
    <property type="protein sequence ID" value="RAR48904.1"/>
    <property type="molecule type" value="Genomic_DNA"/>
</dbReference>
<accession>A0A328WYC4</accession>
<dbReference type="RefSeq" id="WP_112085369.1">
    <property type="nucleotide sequence ID" value="NZ_QLSV01000004.1"/>
</dbReference>
<name>A0A328WYC4_9FLAO</name>
<dbReference type="Proteomes" id="UP000249518">
    <property type="component" value="Unassembled WGS sequence"/>
</dbReference>
<organism evidence="1 2">
    <name type="scientific">Flavobacterium lacus</name>
    <dbReference type="NCBI Taxonomy" id="1353778"/>
    <lineage>
        <taxon>Bacteria</taxon>
        <taxon>Pseudomonadati</taxon>
        <taxon>Bacteroidota</taxon>
        <taxon>Flavobacteriia</taxon>
        <taxon>Flavobacteriales</taxon>
        <taxon>Flavobacteriaceae</taxon>
        <taxon>Flavobacterium</taxon>
    </lineage>
</organism>
<dbReference type="AlphaFoldDB" id="A0A328WYC4"/>
<sequence>MINVTIYLKKRHNARDLVKYLLLKKLISSASIDENNISYRLVDSVLVEDVNNIITAQSKSLLFTEILKAVRKNIGEEVPINSTPIVGVNRIFDEIIRTNTLPI</sequence>
<protein>
    <submittedName>
        <fullName evidence="1">Uncharacterized protein</fullName>
    </submittedName>
</protein>
<evidence type="ECO:0000313" key="2">
    <source>
        <dbReference type="Proteomes" id="UP000249518"/>
    </source>
</evidence>
<reference evidence="1 2" key="1">
    <citation type="submission" date="2018-06" db="EMBL/GenBank/DDBJ databases">
        <title>Genomic Encyclopedia of Type Strains, Phase III (KMG-III): the genomes of soil and plant-associated and newly described type strains.</title>
        <authorList>
            <person name="Whitman W."/>
        </authorList>
    </citation>
    <scope>NUCLEOTIDE SEQUENCE [LARGE SCALE GENOMIC DNA]</scope>
    <source>
        <strain evidence="1 2">CGMCC 1.12504</strain>
    </source>
</reference>
<dbReference type="OrthoDB" id="1493757at2"/>
<proteinExistence type="predicted"/>
<evidence type="ECO:0000313" key="1">
    <source>
        <dbReference type="EMBL" id="RAR48904.1"/>
    </source>
</evidence>
<comment type="caution">
    <text evidence="1">The sequence shown here is derived from an EMBL/GenBank/DDBJ whole genome shotgun (WGS) entry which is preliminary data.</text>
</comment>
<keyword evidence="2" id="KW-1185">Reference proteome</keyword>